<dbReference type="PIRSF" id="PIRSF006503">
    <property type="entry name" value="UCP006503"/>
    <property type="match status" value="1"/>
</dbReference>
<sequence>MPLSIYFHDRKLKYTGEQLRSHFALDEFGIEGDSIVAFTGPCDISGDNLVDMEEAVAGERIYSPMMLHFITEIFYEDIRLSALLQLLITVIIMEQIEALKGGRVMGLARSGDDIYVDDKKLSISIATISPISCLIHHGLNIKKEGVEFPITCLEDIGVDAVELAQNVLQAAKDEFEDIDRAMRKVRWVR</sequence>
<dbReference type="Gene3D" id="3.30.930.10">
    <property type="entry name" value="Bira Bifunctional Protein, Domain 2"/>
    <property type="match status" value="1"/>
</dbReference>
<evidence type="ECO:0000313" key="1">
    <source>
        <dbReference type="EMBL" id="OQX90263.1"/>
    </source>
</evidence>
<protein>
    <recommendedName>
        <fullName evidence="3">DUF366 domain-containing protein</fullName>
    </recommendedName>
</protein>
<dbReference type="Pfam" id="PF04017">
    <property type="entry name" value="DUF366"/>
    <property type="match status" value="1"/>
</dbReference>
<dbReference type="InterPro" id="IPR045864">
    <property type="entry name" value="aa-tRNA-synth_II/BPL/LPL"/>
</dbReference>
<reference evidence="2" key="1">
    <citation type="submission" date="2017-03" db="EMBL/GenBank/DDBJ databases">
        <title>Novel pathways for hydrocarbon cycling and metabolic interdependencies in hydrothermal sediment communities.</title>
        <authorList>
            <person name="Dombrowski N."/>
            <person name="Seitz K."/>
            <person name="Teske A."/>
            <person name="Baker B."/>
        </authorList>
    </citation>
    <scope>NUCLEOTIDE SEQUENCE [LARGE SCALE GENOMIC DNA]</scope>
</reference>
<evidence type="ECO:0000313" key="2">
    <source>
        <dbReference type="Proteomes" id="UP000192611"/>
    </source>
</evidence>
<evidence type="ECO:0008006" key="3">
    <source>
        <dbReference type="Google" id="ProtNLM"/>
    </source>
</evidence>
<organism evidence="1 2">
    <name type="scientific">Candidatus Coatesbacteria bacterium 4484_99</name>
    <dbReference type="NCBI Taxonomy" id="1970774"/>
    <lineage>
        <taxon>Bacteria</taxon>
        <taxon>Candidatus Coatesiibacteriota</taxon>
    </lineage>
</organism>
<gene>
    <name evidence="1" type="ORF">B6D57_04045</name>
</gene>
<proteinExistence type="predicted"/>
<name>A0A1W9S0E9_9BACT</name>
<dbReference type="AlphaFoldDB" id="A0A1W9S0E9"/>
<accession>A0A1W9S0E9</accession>
<dbReference type="EMBL" id="NATQ01000079">
    <property type="protein sequence ID" value="OQX90263.1"/>
    <property type="molecule type" value="Genomic_DNA"/>
</dbReference>
<dbReference type="SUPFAM" id="SSF55681">
    <property type="entry name" value="Class II aaRS and biotin synthetases"/>
    <property type="match status" value="1"/>
</dbReference>
<dbReference type="InterPro" id="IPR007162">
    <property type="entry name" value="DUF366"/>
</dbReference>
<comment type="caution">
    <text evidence="1">The sequence shown here is derived from an EMBL/GenBank/DDBJ whole genome shotgun (WGS) entry which is preliminary data.</text>
</comment>
<dbReference type="Proteomes" id="UP000192611">
    <property type="component" value="Unassembled WGS sequence"/>
</dbReference>